<dbReference type="GO" id="GO:0017111">
    <property type="term" value="F:ribonucleoside triphosphate phosphatase activity"/>
    <property type="evidence" value="ECO:0007669"/>
    <property type="project" value="UniProtKB-EC"/>
</dbReference>
<dbReference type="GO" id="GO:0051959">
    <property type="term" value="F:dynein light intermediate chain binding"/>
    <property type="evidence" value="ECO:0007669"/>
    <property type="project" value="InterPro"/>
</dbReference>
<dbReference type="InterPro" id="IPR035699">
    <property type="entry name" value="AAA_6"/>
</dbReference>
<sequence>MIMINHHKSSLKKSLNRYVLKHPKEYKYLADTFENPIKSLEQFLKLKFNFAKSFCLEFPRFYFVEKQKLIETLSHMRDCRKYLDCVKICFSGIRDLIYSLPKEVAPNEKPDSLALDIYGFLIFLKNLASDLEVTGLISRNGAEELKFFTALKSYSLQKPSEWFKNFSKILKSSVCKNLHSYMDILEEFSDYQFIPSMDKRLNELSQYPSQVVVLGESLTWCKHVSRIIEHKKIEEFKYILSYLNNSISKLSALQLTALEPNRREIFSKLILWLLYTKDLTSSLMEITNLNQFSYEWLRMLKYTFEKRVILKNNDETDPSVILYNKYENVQVNQLTSNIIYDFEFHDFSSQLVISPLTDKCFLNLTSAVASFRCGALIGPESSGKRQTLNLLAQFPTTFKLIQDCIGIGRIRNICFKNNCGQFLMQINCDRDLTSEVCERMLKGFVFSGCWIVFDRVDQLEKNVLSTVGFHLEYLRNSTKFLTEKDDTLNGILDPYMIRQRQLFLIF</sequence>
<dbReference type="GO" id="GO:0007018">
    <property type="term" value="P:microtubule-based movement"/>
    <property type="evidence" value="ECO:0007669"/>
    <property type="project" value="InterPro"/>
</dbReference>
<dbReference type="InterPro" id="IPR027417">
    <property type="entry name" value="P-loop_NTPase"/>
</dbReference>
<dbReference type="Gene3D" id="3.20.180.20">
    <property type="entry name" value="Dynein heavy chain, N-terminal domain 2"/>
    <property type="match status" value="1"/>
</dbReference>
<accession>A0A3M7T5N8</accession>
<dbReference type="EMBL" id="REGN01000244">
    <property type="protein sequence ID" value="RNA43275.1"/>
    <property type="molecule type" value="Genomic_DNA"/>
</dbReference>
<keyword evidence="4" id="KW-1185">Reference proteome</keyword>
<dbReference type="PANTHER" id="PTHR45703:SF36">
    <property type="entry name" value="DYNEIN HEAVY CHAIN, CYTOPLASMIC"/>
    <property type="match status" value="1"/>
</dbReference>
<dbReference type="EC" id="3.6.1.15" evidence="3"/>
<dbReference type="EC" id="3.6.1.3" evidence="3"/>
<dbReference type="GO" id="GO:0045505">
    <property type="term" value="F:dynein intermediate chain binding"/>
    <property type="evidence" value="ECO:0007669"/>
    <property type="project" value="InterPro"/>
</dbReference>
<dbReference type="InterPro" id="IPR026983">
    <property type="entry name" value="DHC"/>
</dbReference>
<dbReference type="Proteomes" id="UP000276133">
    <property type="component" value="Unassembled WGS sequence"/>
</dbReference>
<dbReference type="AlphaFoldDB" id="A0A3M7T5N8"/>
<keyword evidence="3" id="KW-0378">Hydrolase</keyword>
<feature type="domain" description="Dynein heavy chain hydrolytic ATP-binding dynein motor region" evidence="2">
    <location>
        <begin position="419"/>
        <end position="478"/>
    </location>
</feature>
<dbReference type="InterPro" id="IPR042228">
    <property type="entry name" value="Dynein_linker_3"/>
</dbReference>
<feature type="domain" description="Dynein heavy chain hydrolytic ATP-binding dynein motor region" evidence="2">
    <location>
        <begin position="340"/>
        <end position="404"/>
    </location>
</feature>
<feature type="domain" description="Dynein heavy chain linker" evidence="1">
    <location>
        <begin position="19"/>
        <end position="178"/>
    </location>
</feature>
<gene>
    <name evidence="3" type="ORF">BpHYR1_038797</name>
</gene>
<evidence type="ECO:0000259" key="1">
    <source>
        <dbReference type="Pfam" id="PF08393"/>
    </source>
</evidence>
<evidence type="ECO:0000313" key="4">
    <source>
        <dbReference type="Proteomes" id="UP000276133"/>
    </source>
</evidence>
<comment type="caution">
    <text evidence="3">The sequence shown here is derived from an EMBL/GenBank/DDBJ whole genome shotgun (WGS) entry which is preliminary data.</text>
</comment>
<organism evidence="3 4">
    <name type="scientific">Brachionus plicatilis</name>
    <name type="common">Marine rotifer</name>
    <name type="synonym">Brachionus muelleri</name>
    <dbReference type="NCBI Taxonomy" id="10195"/>
    <lineage>
        <taxon>Eukaryota</taxon>
        <taxon>Metazoa</taxon>
        <taxon>Spiralia</taxon>
        <taxon>Gnathifera</taxon>
        <taxon>Rotifera</taxon>
        <taxon>Eurotatoria</taxon>
        <taxon>Monogononta</taxon>
        <taxon>Pseudotrocha</taxon>
        <taxon>Ploima</taxon>
        <taxon>Brachionidae</taxon>
        <taxon>Brachionus</taxon>
    </lineage>
</organism>
<dbReference type="STRING" id="10195.A0A3M7T5N8"/>
<proteinExistence type="predicted"/>
<protein>
    <submittedName>
        <fullName evidence="3">Dynein heavy cytoplasmic</fullName>
        <ecNumber evidence="3">3.6.1.15</ecNumber>
        <ecNumber evidence="3">3.6.1.3</ecNumber>
    </submittedName>
</protein>
<dbReference type="Pfam" id="PF08393">
    <property type="entry name" value="DHC_N2"/>
    <property type="match status" value="1"/>
</dbReference>
<reference evidence="3 4" key="1">
    <citation type="journal article" date="2018" name="Sci. Rep.">
        <title>Genomic signatures of local adaptation to the degree of environmental predictability in rotifers.</title>
        <authorList>
            <person name="Franch-Gras L."/>
            <person name="Hahn C."/>
            <person name="Garcia-Roger E.M."/>
            <person name="Carmona M.J."/>
            <person name="Serra M."/>
            <person name="Gomez A."/>
        </authorList>
    </citation>
    <scope>NUCLEOTIDE SEQUENCE [LARGE SCALE GENOMIC DNA]</scope>
    <source>
        <strain evidence="3">HYR1</strain>
    </source>
</reference>
<name>A0A3M7T5N8_BRAPC</name>
<dbReference type="PANTHER" id="PTHR45703">
    <property type="entry name" value="DYNEIN HEAVY CHAIN"/>
    <property type="match status" value="1"/>
</dbReference>
<dbReference type="GO" id="GO:0005524">
    <property type="term" value="F:ATP binding"/>
    <property type="evidence" value="ECO:0007669"/>
    <property type="project" value="InterPro"/>
</dbReference>
<dbReference type="Gene3D" id="3.40.50.300">
    <property type="entry name" value="P-loop containing nucleotide triphosphate hydrolases"/>
    <property type="match status" value="1"/>
</dbReference>
<dbReference type="GO" id="GO:0030286">
    <property type="term" value="C:dynein complex"/>
    <property type="evidence" value="ECO:0007669"/>
    <property type="project" value="InterPro"/>
</dbReference>
<dbReference type="Gene3D" id="1.20.58.1120">
    <property type="match status" value="1"/>
</dbReference>
<dbReference type="OrthoDB" id="5986589at2759"/>
<evidence type="ECO:0000313" key="3">
    <source>
        <dbReference type="EMBL" id="RNA43275.1"/>
    </source>
</evidence>
<evidence type="ECO:0000259" key="2">
    <source>
        <dbReference type="Pfam" id="PF12774"/>
    </source>
</evidence>
<dbReference type="Pfam" id="PF12774">
    <property type="entry name" value="AAA_6"/>
    <property type="match status" value="2"/>
</dbReference>
<dbReference type="InterPro" id="IPR013602">
    <property type="entry name" value="Dynein_heavy_linker"/>
</dbReference>